<dbReference type="PANTHER" id="PTHR23084">
    <property type="entry name" value="PHOSPHATIDYLINOSITOL-4-PHOSPHATE 5-KINASE RELATED"/>
    <property type="match status" value="1"/>
</dbReference>
<evidence type="ECO:0000256" key="1">
    <source>
        <dbReference type="ARBA" id="ARBA00022737"/>
    </source>
</evidence>
<keyword evidence="4" id="KW-0472">Membrane</keyword>
<dbReference type="STRING" id="343013.SAMN04489707_102520"/>
<dbReference type="InterPro" id="IPR011990">
    <property type="entry name" value="TPR-like_helical_dom_sf"/>
</dbReference>
<gene>
    <name evidence="5" type="ORF">SAMN04489707_102520</name>
</gene>
<feature type="region of interest" description="Disordered" evidence="3">
    <location>
        <begin position="438"/>
        <end position="467"/>
    </location>
</feature>
<name>A0A1I7JE59_9BURK</name>
<dbReference type="SUPFAM" id="SSF82185">
    <property type="entry name" value="Histone H3 K4-specific methyltransferase SET7/9 N-terminal domain"/>
    <property type="match status" value="2"/>
</dbReference>
<proteinExistence type="predicted"/>
<dbReference type="PANTHER" id="PTHR23084:SF179">
    <property type="entry name" value="OS10G0565000 PROTEIN"/>
    <property type="match status" value="1"/>
</dbReference>
<feature type="region of interest" description="Disordered" evidence="3">
    <location>
        <begin position="115"/>
        <end position="142"/>
    </location>
</feature>
<dbReference type="SMART" id="SM00698">
    <property type="entry name" value="MORN"/>
    <property type="match status" value="4"/>
</dbReference>
<keyword evidence="4" id="KW-1133">Transmembrane helix</keyword>
<dbReference type="Gene3D" id="1.25.40.10">
    <property type="entry name" value="Tetratricopeptide repeat domain"/>
    <property type="match status" value="1"/>
</dbReference>
<dbReference type="Proteomes" id="UP000183656">
    <property type="component" value="Unassembled WGS sequence"/>
</dbReference>
<feature type="coiled-coil region" evidence="2">
    <location>
        <begin position="172"/>
        <end position="205"/>
    </location>
</feature>
<dbReference type="InterPro" id="IPR003409">
    <property type="entry name" value="MORN"/>
</dbReference>
<feature type="region of interest" description="Disordered" evidence="3">
    <location>
        <begin position="265"/>
        <end position="285"/>
    </location>
</feature>
<feature type="compositionally biased region" description="Basic and acidic residues" evidence="3">
    <location>
        <begin position="438"/>
        <end position="466"/>
    </location>
</feature>
<keyword evidence="6" id="KW-1185">Reference proteome</keyword>
<dbReference type="Pfam" id="PF02493">
    <property type="entry name" value="MORN"/>
    <property type="match status" value="4"/>
</dbReference>
<keyword evidence="4" id="KW-0812">Transmembrane</keyword>
<feature type="transmembrane region" description="Helical" evidence="4">
    <location>
        <begin position="241"/>
        <end position="260"/>
    </location>
</feature>
<organism evidence="5 6">
    <name type="scientific">Paenacidovorax caeni</name>
    <dbReference type="NCBI Taxonomy" id="343013"/>
    <lineage>
        <taxon>Bacteria</taxon>
        <taxon>Pseudomonadati</taxon>
        <taxon>Pseudomonadota</taxon>
        <taxon>Betaproteobacteria</taxon>
        <taxon>Burkholderiales</taxon>
        <taxon>Comamonadaceae</taxon>
        <taxon>Paenacidovorax</taxon>
    </lineage>
</organism>
<evidence type="ECO:0000313" key="6">
    <source>
        <dbReference type="Proteomes" id="UP000183656"/>
    </source>
</evidence>
<evidence type="ECO:0000256" key="2">
    <source>
        <dbReference type="SAM" id="Coils"/>
    </source>
</evidence>
<evidence type="ECO:0000313" key="5">
    <source>
        <dbReference type="EMBL" id="SFU83443.1"/>
    </source>
</evidence>
<accession>A0A1I7JE59</accession>
<sequence>MTDKTIPCLIGESACSRLANGICPKCGLDSNGVFPSIQDRDEALEAARVRYSAAQRNEEVRKQAEKERQQRETAKAAWQLARTGGAAALEAFLSQYPDSTYSDEARRRLQELRKEQAEKERAEAQRNEEARRQAQQERQQREAAKTAWQLAQAGGIVAMESFLAQHPDSEYVSEARQRIQELQEVENLQELQKKQEEEASWLSAKDASANQLETFLLQHPESGHTKEARLRPKKIRRKKKIRAAASALAIIFIILIFRSGCSNKSPPPSPLAPAPSQREKSGQAKECKLQQRFQDADNVKWSGECNSGGFAQGHGIVQASRGKHILLRYEGELSNGYFHGKGVLIRPAKLRFEGDFQDGEPTKGIMETSDGMRYEGNFQDGLFQGFAIFSIPREFYDKEKTSSKGIWKGNFYIEQGVFEKGKLIHSCPSKPACDRQIEEEKELQRQKAEQEKQAKERQQVQREAKEPQAILTWPDGARYEGEYRNRMPHGKGIYTSAKGIRYQGDFHDGEMHGFGVRTIPRAVYSATYKSGKGEWKGDFYIEQGLFESNKHIRQCSSKAACES</sequence>
<keyword evidence="2" id="KW-0175">Coiled coil</keyword>
<evidence type="ECO:0000256" key="4">
    <source>
        <dbReference type="SAM" id="Phobius"/>
    </source>
</evidence>
<keyword evidence="1" id="KW-0677">Repeat</keyword>
<dbReference type="RefSeq" id="WP_074930277.1">
    <property type="nucleotide sequence ID" value="NZ_CYIG01000033.1"/>
</dbReference>
<dbReference type="Gene3D" id="2.20.110.10">
    <property type="entry name" value="Histone H3 K4-specific methyltransferase SET7/9 N-terminal domain"/>
    <property type="match status" value="1"/>
</dbReference>
<dbReference type="EMBL" id="FPBX01000025">
    <property type="protein sequence ID" value="SFU83443.1"/>
    <property type="molecule type" value="Genomic_DNA"/>
</dbReference>
<evidence type="ECO:0000256" key="3">
    <source>
        <dbReference type="SAM" id="MobiDB-lite"/>
    </source>
</evidence>
<reference evidence="5 6" key="1">
    <citation type="submission" date="2016-10" db="EMBL/GenBank/DDBJ databases">
        <authorList>
            <person name="de Groot N.N."/>
        </authorList>
    </citation>
    <scope>NUCLEOTIDE SEQUENCE [LARGE SCALE GENOMIC DNA]</scope>
    <source>
        <strain evidence="5 6">R-24608</strain>
    </source>
</reference>
<dbReference type="AlphaFoldDB" id="A0A1I7JE59"/>
<protein>
    <submittedName>
        <fullName evidence="5">Uncharacterized conserved protein</fullName>
    </submittedName>
</protein>